<protein>
    <submittedName>
        <fullName evidence="1">Uncharacterized protein</fullName>
    </submittedName>
</protein>
<organism evidence="1 2">
    <name type="scientific">Hermetia illucens</name>
    <name type="common">Black soldier fly</name>
    <dbReference type="NCBI Taxonomy" id="343691"/>
    <lineage>
        <taxon>Eukaryota</taxon>
        <taxon>Metazoa</taxon>
        <taxon>Ecdysozoa</taxon>
        <taxon>Arthropoda</taxon>
        <taxon>Hexapoda</taxon>
        <taxon>Insecta</taxon>
        <taxon>Pterygota</taxon>
        <taxon>Neoptera</taxon>
        <taxon>Endopterygota</taxon>
        <taxon>Diptera</taxon>
        <taxon>Brachycera</taxon>
        <taxon>Stratiomyomorpha</taxon>
        <taxon>Stratiomyidae</taxon>
        <taxon>Hermetiinae</taxon>
        <taxon>Hermetia</taxon>
    </lineage>
</organism>
<name>A0A7R8YX30_HERIL</name>
<proteinExistence type="predicted"/>
<dbReference type="EMBL" id="LR899012">
    <property type="protein sequence ID" value="CAD7087452.1"/>
    <property type="molecule type" value="Genomic_DNA"/>
</dbReference>
<accession>A0A7R8YX30</accession>
<sequence length="106" mass="12080">RSAAAILHTTNGKKEKFRFQKFRRFVFCTYVLYARSRSSNSSGKYSIDFARSSGKSVKCVSLSTESEQEEIEYGTNGRAASAEKYCRGTDLYFTALMEENKILILF</sequence>
<gene>
    <name evidence="1" type="ORF">HERILL_LOCUS10160</name>
</gene>
<dbReference type="InParanoid" id="A0A7R8YX30"/>
<evidence type="ECO:0000313" key="1">
    <source>
        <dbReference type="EMBL" id="CAD7087452.1"/>
    </source>
</evidence>
<reference evidence="1 2" key="1">
    <citation type="submission" date="2020-11" db="EMBL/GenBank/DDBJ databases">
        <authorList>
            <person name="Wallbank WR R."/>
            <person name="Pardo Diaz C."/>
            <person name="Kozak K."/>
            <person name="Martin S."/>
            <person name="Jiggins C."/>
            <person name="Moest M."/>
            <person name="Warren A I."/>
            <person name="Generalovic N T."/>
            <person name="Byers J.R.P. K."/>
            <person name="Montejo-Kovacevich G."/>
            <person name="Yen C E."/>
        </authorList>
    </citation>
    <scope>NUCLEOTIDE SEQUENCE [LARGE SCALE GENOMIC DNA]</scope>
</reference>
<evidence type="ECO:0000313" key="2">
    <source>
        <dbReference type="Proteomes" id="UP000594454"/>
    </source>
</evidence>
<dbReference type="Proteomes" id="UP000594454">
    <property type="component" value="Chromosome 4"/>
</dbReference>
<dbReference type="AlphaFoldDB" id="A0A7R8YX30"/>
<keyword evidence="2" id="KW-1185">Reference proteome</keyword>
<feature type="non-terminal residue" evidence="1">
    <location>
        <position position="1"/>
    </location>
</feature>